<gene>
    <name evidence="5" type="ORF">AsAng_0040950</name>
</gene>
<sequence>MPIKYYLLIAFFCFLLNKISAQEKPEIVVTSGHISNVYTINFSPNNRFVVTAGMDKTVRIWDRSLCQEFRVLYGHTGDIWKAEYTSDNQYIISIDGKGTLIAWKHATGEIVKRTKLDLYTREFTYIPNTTHVLVMKAGEIIELDVLSGKEVSKHGSIPDTEIRLTNDGKHLITRAAAKINALAIYNYKSKTIEGELMANHEEALMNIAISPNGKRVAGFSMANKMITIWDLETKKIITDFKFAEQNLLEMAFTPSNRDLLVMDRTGAIAVYGTKNGKFKRLMNGSTTSDVEQMKKGVYKIGTAFDMAISPDNTMVGVAGMINESKGLGLQPITFMGGTLFDFKHNKELGRLKGYFKMSTHLSVGANAKYLINSVYNKYPGIRVWNMKEGDLERYIPTSGVASASPDGRVFGTWVVGDKEKPVLTVFNAKTIQPIFETTAVDALSEIAFNKDGTRMLTQEVFVDLKDYTKNRYFFRVWDVTNKKQIGKEIEFKTTEMPGFKSLKMSPDGNHIIAQINSSEITCWEVETGQRIQTIPSQIGYEFLLDFVPNSTKLLISQTQPEYDMDARKMKAEMTWFEWDYVTGQKGAIFRTGKEGILFSADFSEDGQYLVTGQGGYFNEVEFNVVVWDWAAKKMRCEMPGHHGEIKFVWFGTKGKKIYSTAQDGFIKIWDLETCQEVGSLIAMEEMDYIILSPDNYYKSSKGNTDGIGFRYKNHLYTFDQFDVQFNRPDKVLRSLGVSKYAVKLYTKAWEKRLSKMGFTPENLTGELALPNIELTNKVELPVTTNEKKLKLNVKAWDERYKLDRISVYINDVPAPALKGISLKKQYTNDIDQELDINLSVGKNLVKISVFNEQGMESLRESFQVNYTPTTQKKPNLYIFTIGVSEFVNEERNLKFATKDATDLIDKFKTSNYFDQVHTEQLYNEMATKENVLKAAQFLAKAGIDDQVLIYISSHGLLDDNLDYYLAMHDVDFENPQVKGLPYDAINHILDGMACRNRLIMIDACHSGEVDKDEAVTRSSIAATNTNVSINHKSGTTLVRPKAGLKNSFTYMKTLFGDVSKGTGATVISAAGGYEFALESEDWNNGVFTYAILQGLTSGDADRNRDGLVYVSELKDYVTLQVVALTDGKQHPTTRSENTLNDFVLFKVKHQLGNGKVIGNK</sequence>
<dbReference type="GO" id="GO:0004197">
    <property type="term" value="F:cysteine-type endopeptidase activity"/>
    <property type="evidence" value="ECO:0007669"/>
    <property type="project" value="InterPro"/>
</dbReference>
<dbReference type="InterPro" id="IPR011600">
    <property type="entry name" value="Pept_C14_caspase"/>
</dbReference>
<dbReference type="InterPro" id="IPR011047">
    <property type="entry name" value="Quinoprotein_ADH-like_sf"/>
</dbReference>
<dbReference type="EMBL" id="AP026867">
    <property type="protein sequence ID" value="BDS13358.1"/>
    <property type="molecule type" value="Genomic_DNA"/>
</dbReference>
<dbReference type="Pfam" id="PF00400">
    <property type="entry name" value="WD40"/>
    <property type="match status" value="2"/>
</dbReference>
<feature type="domain" description="Peptidase C14 caspase" evidence="4">
    <location>
        <begin position="881"/>
        <end position="1141"/>
    </location>
</feature>
<dbReference type="PROSITE" id="PS50294">
    <property type="entry name" value="WD_REPEATS_REGION"/>
    <property type="match status" value="2"/>
</dbReference>
<evidence type="ECO:0000256" key="3">
    <source>
        <dbReference type="PROSITE-ProRule" id="PRU00221"/>
    </source>
</evidence>
<dbReference type="InterPro" id="IPR001680">
    <property type="entry name" value="WD40_rpt"/>
</dbReference>
<dbReference type="InterPro" id="IPR019775">
    <property type="entry name" value="WD40_repeat_CS"/>
</dbReference>
<evidence type="ECO:0000259" key="4">
    <source>
        <dbReference type="Pfam" id="PF00656"/>
    </source>
</evidence>
<accession>A0A915YHV4</accession>
<dbReference type="PANTHER" id="PTHR19879">
    <property type="entry name" value="TRANSCRIPTION INITIATION FACTOR TFIID"/>
    <property type="match status" value="1"/>
</dbReference>
<dbReference type="Pfam" id="PF00656">
    <property type="entry name" value="Peptidase_C14"/>
    <property type="match status" value="1"/>
</dbReference>
<organism evidence="5 6">
    <name type="scientific">Aureispira anguillae</name>
    <dbReference type="NCBI Taxonomy" id="2864201"/>
    <lineage>
        <taxon>Bacteria</taxon>
        <taxon>Pseudomonadati</taxon>
        <taxon>Bacteroidota</taxon>
        <taxon>Saprospiria</taxon>
        <taxon>Saprospirales</taxon>
        <taxon>Saprospiraceae</taxon>
        <taxon>Aureispira</taxon>
    </lineage>
</organism>
<dbReference type="PANTHER" id="PTHR19879:SF9">
    <property type="entry name" value="TRANSCRIPTION INITIATION FACTOR TFIID SUBUNIT 5"/>
    <property type="match status" value="1"/>
</dbReference>
<dbReference type="GO" id="GO:0006508">
    <property type="term" value="P:proteolysis"/>
    <property type="evidence" value="ECO:0007669"/>
    <property type="project" value="InterPro"/>
</dbReference>
<evidence type="ECO:0000256" key="1">
    <source>
        <dbReference type="ARBA" id="ARBA00022574"/>
    </source>
</evidence>
<dbReference type="SUPFAM" id="SSF69322">
    <property type="entry name" value="Tricorn protease domain 2"/>
    <property type="match status" value="1"/>
</dbReference>
<dbReference type="RefSeq" id="WP_264788638.1">
    <property type="nucleotide sequence ID" value="NZ_AP026867.1"/>
</dbReference>
<dbReference type="SMART" id="SM00320">
    <property type="entry name" value="WD40"/>
    <property type="match status" value="5"/>
</dbReference>
<keyword evidence="6" id="KW-1185">Reference proteome</keyword>
<dbReference type="Gene3D" id="3.40.50.1460">
    <property type="match status" value="1"/>
</dbReference>
<name>A0A915YHV4_9BACT</name>
<dbReference type="Proteomes" id="UP001060919">
    <property type="component" value="Chromosome"/>
</dbReference>
<dbReference type="PROSITE" id="PS50082">
    <property type="entry name" value="WD_REPEATS_2"/>
    <property type="match status" value="2"/>
</dbReference>
<dbReference type="InterPro" id="IPR015943">
    <property type="entry name" value="WD40/YVTN_repeat-like_dom_sf"/>
</dbReference>
<reference evidence="5" key="1">
    <citation type="submission" date="2022-09" db="EMBL/GenBank/DDBJ databases">
        <title>Aureispira anguillicida sp. nov., isolated from Leptocephalus of Japanese eel Anguilla japonica.</title>
        <authorList>
            <person name="Yuasa K."/>
            <person name="Mekata T."/>
            <person name="Ikunari K."/>
        </authorList>
    </citation>
    <scope>NUCLEOTIDE SEQUENCE</scope>
    <source>
        <strain evidence="5">EL160426</strain>
    </source>
</reference>
<dbReference type="KEGG" id="aup:AsAng_0040950"/>
<evidence type="ECO:0000313" key="6">
    <source>
        <dbReference type="Proteomes" id="UP001060919"/>
    </source>
</evidence>
<evidence type="ECO:0000313" key="5">
    <source>
        <dbReference type="EMBL" id="BDS13358.1"/>
    </source>
</evidence>
<proteinExistence type="predicted"/>
<keyword evidence="1 3" id="KW-0853">WD repeat</keyword>
<dbReference type="SUPFAM" id="SSF52129">
    <property type="entry name" value="Caspase-like"/>
    <property type="match status" value="1"/>
</dbReference>
<dbReference type="AlphaFoldDB" id="A0A915YHV4"/>
<dbReference type="InterPro" id="IPR029030">
    <property type="entry name" value="Caspase-like_dom_sf"/>
</dbReference>
<dbReference type="Gene3D" id="2.130.10.10">
    <property type="entry name" value="YVTN repeat-like/Quinoprotein amine dehydrogenase"/>
    <property type="match status" value="4"/>
</dbReference>
<feature type="repeat" description="WD" evidence="3">
    <location>
        <begin position="638"/>
        <end position="679"/>
    </location>
</feature>
<feature type="repeat" description="WD" evidence="3">
    <location>
        <begin position="30"/>
        <end position="62"/>
    </location>
</feature>
<dbReference type="PROSITE" id="PS00678">
    <property type="entry name" value="WD_REPEATS_1"/>
    <property type="match status" value="1"/>
</dbReference>
<evidence type="ECO:0000256" key="2">
    <source>
        <dbReference type="ARBA" id="ARBA00022737"/>
    </source>
</evidence>
<keyword evidence="2" id="KW-0677">Repeat</keyword>
<dbReference type="SUPFAM" id="SSF50998">
    <property type="entry name" value="Quinoprotein alcohol dehydrogenase-like"/>
    <property type="match status" value="1"/>
</dbReference>
<protein>
    <recommendedName>
        <fullName evidence="4">Peptidase C14 caspase domain-containing protein</fullName>
    </recommendedName>
</protein>